<evidence type="ECO:0000259" key="7">
    <source>
        <dbReference type="Pfam" id="PF14322"/>
    </source>
</evidence>
<keyword evidence="9" id="KW-1185">Reference proteome</keyword>
<gene>
    <name evidence="8" type="ORF">AHMF7616_01144</name>
</gene>
<keyword evidence="3" id="KW-0732">Signal</keyword>
<keyword evidence="4" id="KW-0472">Membrane</keyword>
<dbReference type="Gene3D" id="1.25.40.390">
    <property type="match status" value="1"/>
</dbReference>
<sequence>MAWSKLLNIHSLSTGEGAGGEALQKIVFIDILNFRNRMKKLILYTLFTGTLLTSCKDDFLTIVPETQLSSAIFFTKEADFQQAVNAAYVPLRTIFNDRAWLLSEMHSDNTYYARNPLFGATEQQEDLADFALPTANGVTSNTHVLNQYRQDYLLISRANQVLATIDNVDFAAESKNNLKGQALFLRAFAYFELVRYFQKVPLHLTPVANREEAALPLASEEELYNQIIKDATEAATLLLPKSKQEAGRATSGAARTLLANVYIVQKKWAEAETVLREVVNSNEYALIPNYADVFSTSTGNKNNKESVFEVQFLEGSAGLNGNFIYQFMPRDITAAELGAITGVSNPQPLSGEGNNIPTPDIIAAYEPGDTRKEASIGYVTLSGGPRAKEAYPYIKKYAKTHALFNNTGTNWPVYRYSEVLLFLAEALNEQGKSGEAATFLNQVRTRAGLGEATGDLWEAIYQERRVELAFENKRWFDLVRTGRAIETITAYGSRIKANPQAYYYPNDRSPRGHAFSNITLYYPLPADEAALSPYF</sequence>
<evidence type="ECO:0000256" key="2">
    <source>
        <dbReference type="ARBA" id="ARBA00006275"/>
    </source>
</evidence>
<feature type="domain" description="RagB/SusD" evidence="6">
    <location>
        <begin position="384"/>
        <end position="530"/>
    </location>
</feature>
<comment type="similarity">
    <text evidence="2">Belongs to the SusD family.</text>
</comment>
<evidence type="ECO:0000256" key="5">
    <source>
        <dbReference type="ARBA" id="ARBA00023237"/>
    </source>
</evidence>
<dbReference type="EMBL" id="QASA01000001">
    <property type="protein sequence ID" value="RDC62550.1"/>
    <property type="molecule type" value="Genomic_DNA"/>
</dbReference>
<evidence type="ECO:0000256" key="1">
    <source>
        <dbReference type="ARBA" id="ARBA00004442"/>
    </source>
</evidence>
<dbReference type="CDD" id="cd08977">
    <property type="entry name" value="SusD"/>
    <property type="match status" value="1"/>
</dbReference>
<dbReference type="AlphaFoldDB" id="A0A369QE11"/>
<evidence type="ECO:0000259" key="6">
    <source>
        <dbReference type="Pfam" id="PF07980"/>
    </source>
</evidence>
<dbReference type="Proteomes" id="UP000253919">
    <property type="component" value="Unassembled WGS sequence"/>
</dbReference>
<evidence type="ECO:0000256" key="3">
    <source>
        <dbReference type="ARBA" id="ARBA00022729"/>
    </source>
</evidence>
<dbReference type="InterPro" id="IPR033985">
    <property type="entry name" value="SusD-like_N"/>
</dbReference>
<dbReference type="InterPro" id="IPR012944">
    <property type="entry name" value="SusD_RagB_dom"/>
</dbReference>
<evidence type="ECO:0000313" key="9">
    <source>
        <dbReference type="Proteomes" id="UP000253919"/>
    </source>
</evidence>
<name>A0A369QE11_9BACT</name>
<dbReference type="Pfam" id="PF07980">
    <property type="entry name" value="SusD_RagB"/>
    <property type="match status" value="1"/>
</dbReference>
<comment type="caution">
    <text evidence="8">The sequence shown here is derived from an EMBL/GenBank/DDBJ whole genome shotgun (WGS) entry which is preliminary data.</text>
</comment>
<dbReference type="SUPFAM" id="SSF48452">
    <property type="entry name" value="TPR-like"/>
    <property type="match status" value="1"/>
</dbReference>
<dbReference type="Pfam" id="PF14322">
    <property type="entry name" value="SusD-like_3"/>
    <property type="match status" value="1"/>
</dbReference>
<feature type="domain" description="SusD-like N-terminal" evidence="7">
    <location>
        <begin position="71"/>
        <end position="262"/>
    </location>
</feature>
<comment type="subcellular location">
    <subcellularLocation>
        <location evidence="1">Cell outer membrane</location>
    </subcellularLocation>
</comment>
<evidence type="ECO:0000256" key="4">
    <source>
        <dbReference type="ARBA" id="ARBA00023136"/>
    </source>
</evidence>
<dbReference type="InterPro" id="IPR011990">
    <property type="entry name" value="TPR-like_helical_dom_sf"/>
</dbReference>
<accession>A0A369QE11</accession>
<keyword evidence="5" id="KW-0998">Cell outer membrane</keyword>
<evidence type="ECO:0008006" key="10">
    <source>
        <dbReference type="Google" id="ProtNLM"/>
    </source>
</evidence>
<reference evidence="8 9" key="1">
    <citation type="submission" date="2018-04" db="EMBL/GenBank/DDBJ databases">
        <title>Adhaeribacter sp. HMF7616 genome sequencing and assembly.</title>
        <authorList>
            <person name="Kang H."/>
            <person name="Kang J."/>
            <person name="Cha I."/>
            <person name="Kim H."/>
            <person name="Joh K."/>
        </authorList>
    </citation>
    <scope>NUCLEOTIDE SEQUENCE [LARGE SCALE GENOMIC DNA]</scope>
    <source>
        <strain evidence="8 9">HMF7616</strain>
    </source>
</reference>
<dbReference type="GO" id="GO:0009279">
    <property type="term" value="C:cell outer membrane"/>
    <property type="evidence" value="ECO:0007669"/>
    <property type="project" value="UniProtKB-SubCell"/>
</dbReference>
<proteinExistence type="inferred from homology"/>
<organism evidence="8 9">
    <name type="scientific">Adhaeribacter pallidiroseus</name>
    <dbReference type="NCBI Taxonomy" id="2072847"/>
    <lineage>
        <taxon>Bacteria</taxon>
        <taxon>Pseudomonadati</taxon>
        <taxon>Bacteroidota</taxon>
        <taxon>Cytophagia</taxon>
        <taxon>Cytophagales</taxon>
        <taxon>Hymenobacteraceae</taxon>
        <taxon>Adhaeribacter</taxon>
    </lineage>
</organism>
<protein>
    <recommendedName>
        <fullName evidence="10">RagB/SusD domain-containing protein</fullName>
    </recommendedName>
</protein>
<evidence type="ECO:0000313" key="8">
    <source>
        <dbReference type="EMBL" id="RDC62550.1"/>
    </source>
</evidence>